<dbReference type="PANTHER" id="PTHR24305">
    <property type="entry name" value="CYTOCHROME P450"/>
    <property type="match status" value="1"/>
</dbReference>
<gene>
    <name evidence="6" type="ORF">B7463_g9752</name>
</gene>
<comment type="cofactor">
    <cofactor evidence="1 4">
        <name>heme</name>
        <dbReference type="ChEBI" id="CHEBI:30413"/>
    </cofactor>
</comment>
<dbReference type="SUPFAM" id="SSF48264">
    <property type="entry name" value="Cytochrome P450"/>
    <property type="match status" value="1"/>
</dbReference>
<name>A0A3E2GZQ9_SCYLI</name>
<feature type="non-terminal residue" evidence="6">
    <location>
        <position position="1"/>
    </location>
</feature>
<comment type="caution">
    <text evidence="6">The sequence shown here is derived from an EMBL/GenBank/DDBJ whole genome shotgun (WGS) entry which is preliminary data.</text>
</comment>
<protein>
    <submittedName>
        <fullName evidence="6">Uncharacterized protein</fullName>
    </submittedName>
</protein>
<dbReference type="Proteomes" id="UP000258309">
    <property type="component" value="Unassembled WGS sequence"/>
</dbReference>
<organism evidence="6 7">
    <name type="scientific">Scytalidium lignicola</name>
    <name type="common">Hyphomycete</name>
    <dbReference type="NCBI Taxonomy" id="5539"/>
    <lineage>
        <taxon>Eukaryota</taxon>
        <taxon>Fungi</taxon>
        <taxon>Dikarya</taxon>
        <taxon>Ascomycota</taxon>
        <taxon>Pezizomycotina</taxon>
        <taxon>Leotiomycetes</taxon>
        <taxon>Leotiomycetes incertae sedis</taxon>
        <taxon>Scytalidium</taxon>
    </lineage>
</organism>
<dbReference type="GO" id="GO:0020037">
    <property type="term" value="F:heme binding"/>
    <property type="evidence" value="ECO:0007669"/>
    <property type="project" value="InterPro"/>
</dbReference>
<sequence length="634" mass="71938">MAYADFLLTLSTSQKILLASSLVVSFLTLRTVIKAVTSPLRHVPGPFWARFSRLWYWRAVWKGDFEKTNIALHKKYGPIVRIGPNDYSIDDPKAIKTIYGHGTEFTKGPWYIASGGVDPHITNLFVERDPQRHASDRRKVASLYSTTHLLSMEDPVVHCIENLETVMERFAASGESFNMQHWLQRFAFDCISMITLSKSFGFLIGENDPTNVFHALHSYLVYCTHVGIFHEFHRIVYRFLDLLPTKSGLNWISGFTIEQVQRRIREDEEKGENDTNDDFLAKTLRLHRTNPDKVTFGDVLCVCITNIAAGSDTTSVSLSGIMYGLIKNPGAMKKLRAEIDEKAAAGELSHPIRFQESQKMPYLQACIKEGLRMHPATGLPMGRVVPKGGATISDVFFPENTVVGINSWVAHRNKLVFDDDVDVFRPERWLEDPEKAARMERYWIPFGHGSRTCIGKNISLMEISKVVPELVQKFDFTLTKPLEELRSENNWYRSRPAPYLISKILAEPTGFSFRSMPPSLQTTWIETVLSNIEELNKEISNPCPYAWDTTLGAQAPETYSANYSETKARIDSPPAKLEETTHDSSFEVTDIELGEPILLDLFSSAYPNGNNGDYLLELNHDIYRYLKVSPGCFP</sequence>
<dbReference type="Gene3D" id="1.10.630.10">
    <property type="entry name" value="Cytochrome P450"/>
    <property type="match status" value="1"/>
</dbReference>
<dbReference type="FunFam" id="1.10.630.10:FF:000050">
    <property type="entry name" value="Cytochrome P450 monooxygenase"/>
    <property type="match status" value="1"/>
</dbReference>
<proteinExistence type="inferred from homology"/>
<comment type="similarity">
    <text evidence="5">Belongs to the cytochrome P450 family.</text>
</comment>
<keyword evidence="3 4" id="KW-0408">Iron</keyword>
<dbReference type="PROSITE" id="PS00086">
    <property type="entry name" value="CYTOCHROME_P450"/>
    <property type="match status" value="1"/>
</dbReference>
<dbReference type="GO" id="GO:0004497">
    <property type="term" value="F:monooxygenase activity"/>
    <property type="evidence" value="ECO:0007669"/>
    <property type="project" value="UniProtKB-KW"/>
</dbReference>
<dbReference type="PRINTS" id="PR00385">
    <property type="entry name" value="P450"/>
</dbReference>
<keyword evidence="4 5" id="KW-0349">Heme</keyword>
<evidence type="ECO:0000256" key="2">
    <source>
        <dbReference type="ARBA" id="ARBA00022723"/>
    </source>
</evidence>
<dbReference type="PRINTS" id="PR00463">
    <property type="entry name" value="EP450I"/>
</dbReference>
<dbReference type="InterPro" id="IPR002401">
    <property type="entry name" value="Cyt_P450_E_grp-I"/>
</dbReference>
<dbReference type="Pfam" id="PF00067">
    <property type="entry name" value="p450"/>
    <property type="match status" value="1"/>
</dbReference>
<keyword evidence="5" id="KW-0560">Oxidoreductase</keyword>
<evidence type="ECO:0000256" key="1">
    <source>
        <dbReference type="ARBA" id="ARBA00001971"/>
    </source>
</evidence>
<evidence type="ECO:0000256" key="5">
    <source>
        <dbReference type="RuleBase" id="RU000461"/>
    </source>
</evidence>
<dbReference type="EMBL" id="NCSJ02000253">
    <property type="protein sequence ID" value="RFU26581.1"/>
    <property type="molecule type" value="Genomic_DNA"/>
</dbReference>
<dbReference type="CDD" id="cd11060">
    <property type="entry name" value="CYP57A1-like"/>
    <property type="match status" value="1"/>
</dbReference>
<dbReference type="InterPro" id="IPR017972">
    <property type="entry name" value="Cyt_P450_CS"/>
</dbReference>
<dbReference type="STRING" id="5539.A0A3E2GZQ9"/>
<dbReference type="InterPro" id="IPR050121">
    <property type="entry name" value="Cytochrome_P450_monoxygenase"/>
</dbReference>
<reference evidence="6 7" key="1">
    <citation type="submission" date="2018-05" db="EMBL/GenBank/DDBJ databases">
        <title>Draft genome sequence of Scytalidium lignicola DSM 105466, a ubiquitous saprotrophic fungus.</title>
        <authorList>
            <person name="Buettner E."/>
            <person name="Gebauer A.M."/>
            <person name="Hofrichter M."/>
            <person name="Liers C."/>
            <person name="Kellner H."/>
        </authorList>
    </citation>
    <scope>NUCLEOTIDE SEQUENCE [LARGE SCALE GENOMIC DNA]</scope>
    <source>
        <strain evidence="6 7">DSM 105466</strain>
    </source>
</reference>
<dbReference type="OMA" id="FTTCITN"/>
<dbReference type="GO" id="GO:0005506">
    <property type="term" value="F:iron ion binding"/>
    <property type="evidence" value="ECO:0007669"/>
    <property type="project" value="InterPro"/>
</dbReference>
<evidence type="ECO:0000313" key="6">
    <source>
        <dbReference type="EMBL" id="RFU26581.1"/>
    </source>
</evidence>
<dbReference type="InterPro" id="IPR001128">
    <property type="entry name" value="Cyt_P450"/>
</dbReference>
<keyword evidence="2 4" id="KW-0479">Metal-binding</keyword>
<dbReference type="PANTHER" id="PTHR24305:SF190">
    <property type="entry name" value="P450, PUTATIVE (EUROFUNG)-RELATED"/>
    <property type="match status" value="1"/>
</dbReference>
<evidence type="ECO:0000313" key="7">
    <source>
        <dbReference type="Proteomes" id="UP000258309"/>
    </source>
</evidence>
<dbReference type="OrthoDB" id="3934656at2759"/>
<evidence type="ECO:0000256" key="4">
    <source>
        <dbReference type="PIRSR" id="PIRSR602401-1"/>
    </source>
</evidence>
<dbReference type="GO" id="GO:0016705">
    <property type="term" value="F:oxidoreductase activity, acting on paired donors, with incorporation or reduction of molecular oxygen"/>
    <property type="evidence" value="ECO:0007669"/>
    <property type="project" value="InterPro"/>
</dbReference>
<keyword evidence="5" id="KW-0503">Monooxygenase</keyword>
<feature type="non-terminal residue" evidence="6">
    <location>
        <position position="634"/>
    </location>
</feature>
<dbReference type="InterPro" id="IPR036396">
    <property type="entry name" value="Cyt_P450_sf"/>
</dbReference>
<feature type="binding site" description="axial binding residue" evidence="4">
    <location>
        <position position="453"/>
    </location>
    <ligand>
        <name>heme</name>
        <dbReference type="ChEBI" id="CHEBI:30413"/>
    </ligand>
    <ligandPart>
        <name>Fe</name>
        <dbReference type="ChEBI" id="CHEBI:18248"/>
    </ligandPart>
</feature>
<keyword evidence="7" id="KW-1185">Reference proteome</keyword>
<accession>A0A3E2GZQ9</accession>
<dbReference type="AlphaFoldDB" id="A0A3E2GZQ9"/>
<evidence type="ECO:0000256" key="3">
    <source>
        <dbReference type="ARBA" id="ARBA00023004"/>
    </source>
</evidence>